<keyword evidence="3" id="KW-1185">Reference proteome</keyword>
<feature type="region of interest" description="Disordered" evidence="1">
    <location>
        <begin position="102"/>
        <end position="134"/>
    </location>
</feature>
<comment type="caution">
    <text evidence="2">The sequence shown here is derived from an EMBL/GenBank/DDBJ whole genome shotgun (WGS) entry which is preliminary data.</text>
</comment>
<dbReference type="EMBL" id="VTPU01000003">
    <property type="protein sequence ID" value="TZG40705.1"/>
    <property type="molecule type" value="Genomic_DNA"/>
</dbReference>
<accession>A0A5D9DDH1</accession>
<dbReference type="Proteomes" id="UP000324260">
    <property type="component" value="Unassembled WGS sequence"/>
</dbReference>
<organism evidence="2 3">
    <name type="scientific">Halomonas eurihalina</name>
    <dbReference type="NCBI Taxonomy" id="42566"/>
    <lineage>
        <taxon>Bacteria</taxon>
        <taxon>Pseudomonadati</taxon>
        <taxon>Pseudomonadota</taxon>
        <taxon>Gammaproteobacteria</taxon>
        <taxon>Oceanospirillales</taxon>
        <taxon>Halomonadaceae</taxon>
        <taxon>Halomonas</taxon>
    </lineage>
</organism>
<dbReference type="AlphaFoldDB" id="A0A5D9DDH1"/>
<evidence type="ECO:0000313" key="3">
    <source>
        <dbReference type="Proteomes" id="UP000324260"/>
    </source>
</evidence>
<sequence length="134" mass="14753">MKNLSLFSGRELMSVASFARCKFSYIPVPTSMGKNEGKPFFIAKSKEKECDYSAIDTAENEGWPIAPGSREVARLSKEGATSSSGLPKIKKALENFKDYLCGVKKRSPDNGSQTTYTPKGKDEKPGFSRPPYID</sequence>
<reference evidence="2 3" key="1">
    <citation type="submission" date="2019-08" db="EMBL/GenBank/DDBJ databases">
        <title>Draft Genome Sequence of Halomonas eurihalina Isolated from Preserved Hide-surface.</title>
        <authorList>
            <person name="Hussain S.A."/>
            <person name="Xu A."/>
            <person name="Sarker M."/>
            <person name="Sommers C."/>
        </authorList>
    </citation>
    <scope>NUCLEOTIDE SEQUENCE [LARGE SCALE GENOMIC DNA]</scope>
    <source>
        <strain evidence="2 3">MS1</strain>
    </source>
</reference>
<proteinExistence type="predicted"/>
<name>A0A5D9DDH1_HALER</name>
<protein>
    <submittedName>
        <fullName evidence="2">Uncharacterized protein</fullName>
    </submittedName>
</protein>
<evidence type="ECO:0000313" key="2">
    <source>
        <dbReference type="EMBL" id="TZG40705.1"/>
    </source>
</evidence>
<evidence type="ECO:0000256" key="1">
    <source>
        <dbReference type="SAM" id="MobiDB-lite"/>
    </source>
</evidence>
<dbReference type="RefSeq" id="WP_149321105.1">
    <property type="nucleotide sequence ID" value="NZ_JARWAH010000001.1"/>
</dbReference>
<gene>
    <name evidence="2" type="ORF">FZZ93_04325</name>
</gene>